<proteinExistence type="inferred from homology"/>
<reference evidence="9 10" key="1">
    <citation type="submission" date="2021-10" db="EMBL/GenBank/DDBJ databases">
        <title>Anaerobic single-cell dispensing facilitates the cultivation of human gut bacteria.</title>
        <authorList>
            <person name="Afrizal A."/>
        </authorList>
    </citation>
    <scope>NUCLEOTIDE SEQUENCE [LARGE SCALE GENOMIC DNA]</scope>
    <source>
        <strain evidence="9 10">CLA-AA-H200</strain>
    </source>
</reference>
<dbReference type="PIRSF" id="PIRSF006621">
    <property type="entry name" value="Dus"/>
    <property type="match status" value="1"/>
</dbReference>
<accession>A0ABS8FZ62</accession>
<keyword evidence="2 7" id="KW-0285">Flavoprotein</keyword>
<protein>
    <recommendedName>
        <fullName evidence="7">tRNA-dihydrouridine synthase</fullName>
        <ecNumber evidence="7">1.3.1.-</ecNumber>
    </recommendedName>
</protein>
<comment type="caution">
    <text evidence="9">The sequence shown here is derived from an EMBL/GenBank/DDBJ whole genome shotgun (WGS) entry which is preliminary data.</text>
</comment>
<comment type="function">
    <text evidence="7">Catalyzes the synthesis of 5,6-dihydrouridine (D), a modified base found in the D-loop of most tRNAs, via the reduction of the C5-C6 double bond in target uridines.</text>
</comment>
<keyword evidence="3 7" id="KW-0288">FMN</keyword>
<dbReference type="EC" id="1.3.1.-" evidence="7"/>
<evidence type="ECO:0000256" key="3">
    <source>
        <dbReference type="ARBA" id="ARBA00022643"/>
    </source>
</evidence>
<dbReference type="RefSeq" id="WP_227707119.1">
    <property type="nucleotide sequence ID" value="NZ_JAJEQX010000008.1"/>
</dbReference>
<dbReference type="PROSITE" id="PS01136">
    <property type="entry name" value="UPF0034"/>
    <property type="match status" value="1"/>
</dbReference>
<evidence type="ECO:0000313" key="10">
    <source>
        <dbReference type="Proteomes" id="UP001198151"/>
    </source>
</evidence>
<dbReference type="InterPro" id="IPR018517">
    <property type="entry name" value="tRNA_hU_synthase_CS"/>
</dbReference>
<comment type="cofactor">
    <cofactor evidence="1 7">
        <name>FMN</name>
        <dbReference type="ChEBI" id="CHEBI:58210"/>
    </cofactor>
</comment>
<evidence type="ECO:0000256" key="7">
    <source>
        <dbReference type="PIRNR" id="PIRNR006621"/>
    </source>
</evidence>
<dbReference type="InterPro" id="IPR001269">
    <property type="entry name" value="DUS_fam"/>
</dbReference>
<dbReference type="PANTHER" id="PTHR45846:SF1">
    <property type="entry name" value="TRNA-DIHYDROURIDINE(47) SYNTHASE [NAD(P)(+)]-LIKE"/>
    <property type="match status" value="1"/>
</dbReference>
<keyword evidence="4 7" id="KW-0819">tRNA processing</keyword>
<dbReference type="Pfam" id="PF01207">
    <property type="entry name" value="Dus"/>
    <property type="match status" value="1"/>
</dbReference>
<comment type="similarity">
    <text evidence="7">Belongs to the dus family.</text>
</comment>
<evidence type="ECO:0000256" key="4">
    <source>
        <dbReference type="ARBA" id="ARBA00022694"/>
    </source>
</evidence>
<dbReference type="Gene3D" id="3.20.20.70">
    <property type="entry name" value="Aldolase class I"/>
    <property type="match status" value="1"/>
</dbReference>
<dbReference type="EMBL" id="JAJEQX010000008">
    <property type="protein sequence ID" value="MCC2253979.1"/>
    <property type="molecule type" value="Genomic_DNA"/>
</dbReference>
<feature type="domain" description="DUS-like FMN-binding" evidence="8">
    <location>
        <begin position="5"/>
        <end position="290"/>
    </location>
</feature>
<gene>
    <name evidence="9" type="ORF">LKD70_05935</name>
</gene>
<evidence type="ECO:0000259" key="8">
    <source>
        <dbReference type="Pfam" id="PF01207"/>
    </source>
</evidence>
<evidence type="ECO:0000256" key="2">
    <source>
        <dbReference type="ARBA" id="ARBA00022630"/>
    </source>
</evidence>
<dbReference type="SUPFAM" id="SSF51395">
    <property type="entry name" value="FMN-linked oxidoreductases"/>
    <property type="match status" value="1"/>
</dbReference>
<keyword evidence="6 7" id="KW-0560">Oxidoreductase</keyword>
<evidence type="ECO:0000256" key="5">
    <source>
        <dbReference type="ARBA" id="ARBA00022857"/>
    </source>
</evidence>
<evidence type="ECO:0000256" key="6">
    <source>
        <dbReference type="ARBA" id="ARBA00023002"/>
    </source>
</evidence>
<dbReference type="InterPro" id="IPR035587">
    <property type="entry name" value="DUS-like_FMN-bd"/>
</dbReference>
<dbReference type="CDD" id="cd02801">
    <property type="entry name" value="DUS_like_FMN"/>
    <property type="match status" value="1"/>
</dbReference>
<dbReference type="Proteomes" id="UP001198151">
    <property type="component" value="Unassembled WGS sequence"/>
</dbReference>
<keyword evidence="10" id="KW-1185">Reference proteome</keyword>
<evidence type="ECO:0000313" key="9">
    <source>
        <dbReference type="EMBL" id="MCC2253979.1"/>
    </source>
</evidence>
<evidence type="ECO:0000256" key="1">
    <source>
        <dbReference type="ARBA" id="ARBA00001917"/>
    </source>
</evidence>
<dbReference type="PANTHER" id="PTHR45846">
    <property type="entry name" value="TRNA-DIHYDROURIDINE(47) SYNTHASE [NAD(P)(+)]-LIKE"/>
    <property type="match status" value="1"/>
</dbReference>
<name>A0ABS8FZ62_9FIRM</name>
<dbReference type="InterPro" id="IPR013785">
    <property type="entry name" value="Aldolase_TIM"/>
</dbReference>
<sequence length="313" mass="36052">MRVYLAPLEGITGWIYRRALHECFGGFDKYFVPFIRPNQMGHLSAREKKDIMPEHNQGMKTVPQILTNRAEDFIRTAEKLECYGYEEINLNLGCPSKTVVTKGRGAGFLARPEELNRFLDEVFEKCSLRISVKTRIGMEDAEEFLRLLEIYGQYPLAELIVHPRVQKDFYKNTPNMEAFSLAYETSRSPVCYNGDIRTPEDAKRIAGAYPEVAGIMTGRGVLADPALARKMKGGKSADKEELRRFHDMVYEGYCREMSGDRTILYKMKELWSYLAPIFEDSAKYAKKIKKAEKCAVYERIVEEMWGKLSLSDR</sequence>
<organism evidence="9 10">
    <name type="scientific">Ruminococcus turbiniformis</name>
    <dbReference type="NCBI Taxonomy" id="2881258"/>
    <lineage>
        <taxon>Bacteria</taxon>
        <taxon>Bacillati</taxon>
        <taxon>Bacillota</taxon>
        <taxon>Clostridia</taxon>
        <taxon>Eubacteriales</taxon>
        <taxon>Oscillospiraceae</taxon>
        <taxon>Ruminococcus</taxon>
    </lineage>
</organism>
<keyword evidence="5" id="KW-0521">NADP</keyword>